<keyword evidence="2" id="KW-1185">Reference proteome</keyword>
<dbReference type="KEGG" id="abas:ACPOL_2059"/>
<protein>
    <submittedName>
        <fullName evidence="1">Putative CONSERVED LIPOPROTEIN LPQO</fullName>
    </submittedName>
</protein>
<gene>
    <name evidence="1" type="ORF">ACPOL_2059</name>
</gene>
<evidence type="ECO:0000313" key="1">
    <source>
        <dbReference type="EMBL" id="AXC11395.1"/>
    </source>
</evidence>
<organism evidence="1 2">
    <name type="scientific">Acidisarcina polymorpha</name>
    <dbReference type="NCBI Taxonomy" id="2211140"/>
    <lineage>
        <taxon>Bacteria</taxon>
        <taxon>Pseudomonadati</taxon>
        <taxon>Acidobacteriota</taxon>
        <taxon>Terriglobia</taxon>
        <taxon>Terriglobales</taxon>
        <taxon>Acidobacteriaceae</taxon>
        <taxon>Acidisarcina</taxon>
    </lineage>
</organism>
<keyword evidence="1" id="KW-0449">Lipoprotein</keyword>
<sequence>MSIFDPTSLVTRRRALLTGAGLTGGLLAASLGRRVAFAQDEDGDSDDAAIAESIQDDIENIIEAEGSVSDGVFAIEIDRDDITSTTLHGVPIKPAFQINGDLNFQPYGDKQVIMNSDLCLKAKELDAFIHELISHDIVFQAEHQHLYDLAPIVWFIHFRAVGDPIKIAKGIKAALNVTSTPFPQTSPSNPTTPLPADEIGKILGAKPTIGADGVVTYQIPRKERITLGGLPINPYLNVSAPVAFQPYGGGQNAAAVPDFGMLASEINPVVGLMQKQGWDIGCLYNQETDEKPQLYFSHQFKTGDSIQLAKEIRNGFNLTNSRFQS</sequence>
<dbReference type="InterPro" id="IPR011094">
    <property type="entry name" value="Uncharacterised_LppY/LpqO"/>
</dbReference>
<dbReference type="PROSITE" id="PS51318">
    <property type="entry name" value="TAT"/>
    <property type="match status" value="1"/>
</dbReference>
<dbReference type="Pfam" id="PF07485">
    <property type="entry name" value="DUF1529"/>
    <property type="match status" value="2"/>
</dbReference>
<dbReference type="InterPro" id="IPR006311">
    <property type="entry name" value="TAT_signal"/>
</dbReference>
<proteinExistence type="predicted"/>
<dbReference type="EMBL" id="CP030840">
    <property type="protein sequence ID" value="AXC11395.1"/>
    <property type="molecule type" value="Genomic_DNA"/>
</dbReference>
<name>A0A2Z5FYB8_9BACT</name>
<reference evidence="1 2" key="1">
    <citation type="journal article" date="2018" name="Front. Microbiol.">
        <title>Hydrolytic Capabilities as a Key to Environmental Success: Chitinolytic and Cellulolytic Acidobacteria From Acidic Sub-arctic Soils and Boreal Peatlands.</title>
        <authorList>
            <person name="Belova S.E."/>
            <person name="Ravin N.V."/>
            <person name="Pankratov T.A."/>
            <person name="Rakitin A.L."/>
            <person name="Ivanova A.A."/>
            <person name="Beletsky A.V."/>
            <person name="Mardanov A.V."/>
            <person name="Sinninghe Damste J.S."/>
            <person name="Dedysh S.N."/>
        </authorList>
    </citation>
    <scope>NUCLEOTIDE SEQUENCE [LARGE SCALE GENOMIC DNA]</scope>
    <source>
        <strain evidence="1 2">SBC82</strain>
    </source>
</reference>
<dbReference type="Proteomes" id="UP000253606">
    <property type="component" value="Chromosome"/>
</dbReference>
<evidence type="ECO:0000313" key="2">
    <source>
        <dbReference type="Proteomes" id="UP000253606"/>
    </source>
</evidence>
<accession>A0A2Z5FYB8</accession>
<dbReference type="AlphaFoldDB" id="A0A2Z5FYB8"/>
<dbReference type="RefSeq" id="WP_161557274.1">
    <property type="nucleotide sequence ID" value="NZ_CP030840.1"/>
</dbReference>